<comment type="catalytic activity">
    <reaction evidence="6">
        <text>a 4-O-methyl-alpha-D-glucuronosyl ester derivative + H2O = 4-O-methyl-alpha-D-glucuronate derivative + an alcohol + H(+)</text>
        <dbReference type="Rhea" id="RHEA:67452"/>
        <dbReference type="ChEBI" id="CHEBI:15377"/>
        <dbReference type="ChEBI" id="CHEBI:15378"/>
        <dbReference type="ChEBI" id="CHEBI:30879"/>
        <dbReference type="ChEBI" id="CHEBI:171667"/>
        <dbReference type="ChEBI" id="CHEBI:171668"/>
        <dbReference type="EC" id="3.1.1.117"/>
    </reaction>
    <physiologicalReaction direction="left-to-right" evidence="6">
        <dbReference type="Rhea" id="RHEA:67453"/>
    </physiologicalReaction>
</comment>
<feature type="region of interest" description="Disordered" evidence="8">
    <location>
        <begin position="382"/>
        <end position="413"/>
    </location>
</feature>
<feature type="domain" description="CBM1" evidence="10">
    <location>
        <begin position="474"/>
        <end position="510"/>
    </location>
</feature>
<evidence type="ECO:0000313" key="11">
    <source>
        <dbReference type="EMBL" id="KAJ3042201.1"/>
    </source>
</evidence>
<evidence type="ECO:0000256" key="6">
    <source>
        <dbReference type="ARBA" id="ARBA00024511"/>
    </source>
</evidence>
<dbReference type="Pfam" id="PF00734">
    <property type="entry name" value="CBM_1"/>
    <property type="match status" value="1"/>
</dbReference>
<evidence type="ECO:0000256" key="9">
    <source>
        <dbReference type="SAM" id="SignalP"/>
    </source>
</evidence>
<sequence>MKVSSTLAAAAVLGASAVSAQCPTVNTALVNNARLPDPFTFTSGAKVTTQSDWQCRRNEILRLFDQYELGALPGKPSSVTGSYSGNTLTVNVSNGGRSISFTASISRPSGVSGNVPAIISYGPLSIARPSGNVAIIQFDNGGIAEQTNTGSRGRGKFYDLYGSTHSAGALTAWAWGVSRIIDALETTPAAGIDATRVGVTGCSRNGKGAMVAGALEPRLALTIPQESGAGGAACWRISDSLKSQGQNIQTASQIITENVWFSPNFNANVNRVTQLPFDHHMLAGLIAPRGLYVTDNNIDWLGPRSGITCMAAAQKIYQALGVTNNIGYSLIGGHNHCSFPSGQNSELNAFVQKFLLNQSSANTNVFRSSAGSVDNTWIPWTTPTLGSGGNPPVTTTRPPVSTTTTTTTTQTFPTTTDPSVCTVTFDPDTVTITETPTVTVTVPADAEQTQTTQPPQPTTQEPPRTTTQAPPTGNCAAKWGQCGGQGWTGATCCQSGSTCRASNQWYSQCL</sequence>
<evidence type="ECO:0000256" key="3">
    <source>
        <dbReference type="ARBA" id="ARBA00022729"/>
    </source>
</evidence>
<dbReference type="GO" id="GO:0030248">
    <property type="term" value="F:cellulose binding"/>
    <property type="evidence" value="ECO:0007669"/>
    <property type="project" value="InterPro"/>
</dbReference>
<dbReference type="SUPFAM" id="SSF57180">
    <property type="entry name" value="Cellulose-binding domain"/>
    <property type="match status" value="1"/>
</dbReference>
<evidence type="ECO:0000256" key="4">
    <source>
        <dbReference type="ARBA" id="ARBA00022801"/>
    </source>
</evidence>
<comment type="similarity">
    <text evidence="1">Belongs to the carbohydrate esterase 15 (CE15) family.</text>
</comment>
<dbReference type="EC" id="3.1.1.117" evidence="7"/>
<dbReference type="GO" id="GO:0005576">
    <property type="term" value="C:extracellular region"/>
    <property type="evidence" value="ECO:0007669"/>
    <property type="project" value="InterPro"/>
</dbReference>
<evidence type="ECO:0000256" key="8">
    <source>
        <dbReference type="SAM" id="MobiDB-lite"/>
    </source>
</evidence>
<keyword evidence="4" id="KW-0378">Hydrolase</keyword>
<dbReference type="InterPro" id="IPR054579">
    <property type="entry name" value="GCE-like_dom"/>
</dbReference>
<protein>
    <recommendedName>
        <fullName evidence="7">(4-O-methyl)-D-glucuronate--lignin esterase</fullName>
        <ecNumber evidence="7">3.1.1.117</ecNumber>
    </recommendedName>
</protein>
<keyword evidence="2" id="KW-0719">Serine esterase</keyword>
<dbReference type="SMART" id="SM00236">
    <property type="entry name" value="fCBD"/>
    <property type="match status" value="1"/>
</dbReference>
<feature type="compositionally biased region" description="Low complexity" evidence="8">
    <location>
        <begin position="391"/>
        <end position="413"/>
    </location>
</feature>
<evidence type="ECO:0000256" key="5">
    <source>
        <dbReference type="ARBA" id="ARBA00023185"/>
    </source>
</evidence>
<reference evidence="11" key="1">
    <citation type="submission" date="2020-05" db="EMBL/GenBank/DDBJ databases">
        <title>Phylogenomic resolution of chytrid fungi.</title>
        <authorList>
            <person name="Stajich J.E."/>
            <person name="Amses K."/>
            <person name="Simmons R."/>
            <person name="Seto K."/>
            <person name="Myers J."/>
            <person name="Bonds A."/>
            <person name="Quandt C.A."/>
            <person name="Barry K."/>
            <person name="Liu P."/>
            <person name="Grigoriev I."/>
            <person name="Longcore J.E."/>
            <person name="James T.Y."/>
        </authorList>
    </citation>
    <scope>NUCLEOTIDE SEQUENCE</scope>
    <source>
        <strain evidence="11">JEL0318</strain>
    </source>
</reference>
<feature type="signal peptide" evidence="9">
    <location>
        <begin position="1"/>
        <end position="20"/>
    </location>
</feature>
<gene>
    <name evidence="11" type="primary">CIP2</name>
    <name evidence="11" type="ORF">HK097_002093</name>
</gene>
<dbReference type="PROSITE" id="PS00562">
    <property type="entry name" value="CBM1_1"/>
    <property type="match status" value="1"/>
</dbReference>
<evidence type="ECO:0000313" key="12">
    <source>
        <dbReference type="Proteomes" id="UP001212841"/>
    </source>
</evidence>
<feature type="chain" id="PRO_5042104131" description="(4-O-methyl)-D-glucuronate--lignin esterase" evidence="9">
    <location>
        <begin position="21"/>
        <end position="510"/>
    </location>
</feature>
<evidence type="ECO:0000256" key="2">
    <source>
        <dbReference type="ARBA" id="ARBA00022487"/>
    </source>
</evidence>
<dbReference type="Pfam" id="PF22244">
    <property type="entry name" value="GCE_fung"/>
    <property type="match status" value="1"/>
</dbReference>
<proteinExistence type="inferred from homology"/>
<keyword evidence="5" id="KW-0439">Lignin degradation</keyword>
<feature type="region of interest" description="Disordered" evidence="8">
    <location>
        <begin position="440"/>
        <end position="472"/>
    </location>
</feature>
<dbReference type="Proteomes" id="UP001212841">
    <property type="component" value="Unassembled WGS sequence"/>
</dbReference>
<dbReference type="AlphaFoldDB" id="A0AAD5S599"/>
<dbReference type="GO" id="GO:0052689">
    <property type="term" value="F:carboxylic ester hydrolase activity"/>
    <property type="evidence" value="ECO:0007669"/>
    <property type="project" value="UniProtKB-KW"/>
</dbReference>
<dbReference type="SUPFAM" id="SSF53474">
    <property type="entry name" value="alpha/beta-Hydrolases"/>
    <property type="match status" value="1"/>
</dbReference>
<dbReference type="GO" id="GO:0005975">
    <property type="term" value="P:carbohydrate metabolic process"/>
    <property type="evidence" value="ECO:0007669"/>
    <property type="project" value="InterPro"/>
</dbReference>
<dbReference type="PROSITE" id="PS51164">
    <property type="entry name" value="CBM1_2"/>
    <property type="match status" value="1"/>
</dbReference>
<dbReference type="EMBL" id="JADGJD010001438">
    <property type="protein sequence ID" value="KAJ3042201.1"/>
    <property type="molecule type" value="Genomic_DNA"/>
</dbReference>
<accession>A0AAD5S599</accession>
<evidence type="ECO:0000256" key="7">
    <source>
        <dbReference type="ARBA" id="ARBA00026105"/>
    </source>
</evidence>
<dbReference type="InterPro" id="IPR000254">
    <property type="entry name" value="CBD"/>
</dbReference>
<name>A0AAD5S599_9FUNG</name>
<dbReference type="InterPro" id="IPR035971">
    <property type="entry name" value="CBD_sf"/>
</dbReference>
<dbReference type="GO" id="GO:0046274">
    <property type="term" value="P:lignin catabolic process"/>
    <property type="evidence" value="ECO:0007669"/>
    <property type="project" value="UniProtKB-KW"/>
</dbReference>
<evidence type="ECO:0000256" key="1">
    <source>
        <dbReference type="ARBA" id="ARBA00010092"/>
    </source>
</evidence>
<comment type="caution">
    <text evidence="11">The sequence shown here is derived from an EMBL/GenBank/DDBJ whole genome shotgun (WGS) entry which is preliminary data.</text>
</comment>
<keyword evidence="12" id="KW-1185">Reference proteome</keyword>
<evidence type="ECO:0000259" key="10">
    <source>
        <dbReference type="PROSITE" id="PS51164"/>
    </source>
</evidence>
<keyword evidence="3 9" id="KW-0732">Signal</keyword>
<dbReference type="Gene3D" id="3.40.50.1820">
    <property type="entry name" value="alpha/beta hydrolase"/>
    <property type="match status" value="1"/>
</dbReference>
<dbReference type="InterPro" id="IPR029058">
    <property type="entry name" value="AB_hydrolase_fold"/>
</dbReference>
<organism evidence="11 12">
    <name type="scientific">Rhizophlyctis rosea</name>
    <dbReference type="NCBI Taxonomy" id="64517"/>
    <lineage>
        <taxon>Eukaryota</taxon>
        <taxon>Fungi</taxon>
        <taxon>Fungi incertae sedis</taxon>
        <taxon>Chytridiomycota</taxon>
        <taxon>Chytridiomycota incertae sedis</taxon>
        <taxon>Chytridiomycetes</taxon>
        <taxon>Rhizophlyctidales</taxon>
        <taxon>Rhizophlyctidaceae</taxon>
        <taxon>Rhizophlyctis</taxon>
    </lineage>
</organism>